<evidence type="ECO:0000256" key="10">
    <source>
        <dbReference type="ARBA" id="ARBA00022842"/>
    </source>
</evidence>
<comment type="catalytic activity">
    <reaction evidence="12 13 14">
        <text>RNA(n) + a ribonucleoside 5'-triphosphate = RNA(n+1) + diphosphate</text>
        <dbReference type="Rhea" id="RHEA:21248"/>
        <dbReference type="Rhea" id="RHEA-COMP:14527"/>
        <dbReference type="Rhea" id="RHEA-COMP:17342"/>
        <dbReference type="ChEBI" id="CHEBI:33019"/>
        <dbReference type="ChEBI" id="CHEBI:61557"/>
        <dbReference type="ChEBI" id="CHEBI:140395"/>
        <dbReference type="EC" id="2.7.7.6"/>
    </reaction>
</comment>
<dbReference type="GO" id="GO:0003677">
    <property type="term" value="F:DNA binding"/>
    <property type="evidence" value="ECO:0007669"/>
    <property type="project" value="UniProtKB-UniRule"/>
</dbReference>
<feature type="binding site" evidence="13">
    <location>
        <position position="497"/>
    </location>
    <ligand>
        <name>Mg(2+)</name>
        <dbReference type="ChEBI" id="CHEBI:18420"/>
    </ligand>
</feature>
<feature type="binding site" evidence="13">
    <location>
        <position position="87"/>
    </location>
    <ligand>
        <name>Zn(2+)</name>
        <dbReference type="ChEBI" id="CHEBI:29105"/>
    </ligand>
</feature>
<evidence type="ECO:0000256" key="13">
    <source>
        <dbReference type="HAMAP-Rule" id="MF_01323"/>
    </source>
</evidence>
<feature type="binding site" evidence="13">
    <location>
        <position position="90"/>
    </location>
    <ligand>
        <name>Zn(2+)</name>
        <dbReference type="ChEBI" id="CHEBI:29105"/>
    </ligand>
</feature>
<comment type="similarity">
    <text evidence="2 13">Belongs to the RNA polymerase beta' chain family. RpoC1 subfamily.</text>
</comment>
<geneLocation type="chloroplast" evidence="16"/>
<dbReference type="InterPro" id="IPR034678">
    <property type="entry name" value="RNApol_RpoC1"/>
</dbReference>
<evidence type="ECO:0000256" key="6">
    <source>
        <dbReference type="ARBA" id="ARBA00022679"/>
    </source>
</evidence>
<accession>A0A8F5AN19</accession>
<dbReference type="AlphaFoldDB" id="A0A8F5AN19"/>
<evidence type="ECO:0000256" key="12">
    <source>
        <dbReference type="ARBA" id="ARBA00048552"/>
    </source>
</evidence>
<reference evidence="16" key="1">
    <citation type="journal article" date="2021" name="Ecol. Evol.">
        <title>Lineage-specific plastid degradation in subtribe Gentianinae (Gentianaceae).</title>
        <authorList>
            <person name="Fu P.C."/>
            <person name="Sun S.S."/>
            <person name="Twyford A.D."/>
            <person name="Li B.B."/>
            <person name="Zhou R.Q."/>
            <person name="Chen S.L."/>
            <person name="Gao Q.B."/>
            <person name="Favre A."/>
        </authorList>
    </citation>
    <scope>NUCLEOTIDE SEQUENCE</scope>
</reference>
<dbReference type="PANTHER" id="PTHR19376:SF54">
    <property type="entry name" value="DNA-DIRECTED RNA POLYMERASE SUBUNIT BETA"/>
    <property type="match status" value="1"/>
</dbReference>
<evidence type="ECO:0000256" key="14">
    <source>
        <dbReference type="RuleBase" id="RU004279"/>
    </source>
</evidence>
<feature type="binding site" evidence="13">
    <location>
        <position position="69"/>
    </location>
    <ligand>
        <name>Zn(2+)</name>
        <dbReference type="ChEBI" id="CHEBI:29105"/>
    </ligand>
</feature>
<feature type="domain" description="RNA polymerase N-terminal" evidence="15">
    <location>
        <begin position="266"/>
        <end position="547"/>
    </location>
</feature>
<keyword evidence="11 13" id="KW-0804">Transcription</keyword>
<organism evidence="16">
    <name type="scientific">Crawfurdia campanulacea</name>
    <dbReference type="NCBI Taxonomy" id="933360"/>
    <lineage>
        <taxon>Eukaryota</taxon>
        <taxon>Viridiplantae</taxon>
        <taxon>Streptophyta</taxon>
        <taxon>Embryophyta</taxon>
        <taxon>Tracheophyta</taxon>
        <taxon>Spermatophyta</taxon>
        <taxon>Magnoliopsida</taxon>
        <taxon>eudicotyledons</taxon>
        <taxon>Gunneridae</taxon>
        <taxon>Pentapetalae</taxon>
        <taxon>asterids</taxon>
        <taxon>lamiids</taxon>
        <taxon>Gentianales</taxon>
        <taxon>Gentianaceae</taxon>
        <taxon>Gentianeae</taxon>
        <taxon>Gentianinae</taxon>
        <taxon>Crawfurdia</taxon>
    </lineage>
</organism>
<evidence type="ECO:0000256" key="2">
    <source>
        <dbReference type="ARBA" id="ARBA00007207"/>
    </source>
</evidence>
<dbReference type="FunFam" id="4.10.860.120:FF:000007">
    <property type="entry name" value="DNA-directed RNA polymerase subunit gamma"/>
    <property type="match status" value="1"/>
</dbReference>
<dbReference type="InterPro" id="IPR007080">
    <property type="entry name" value="RNA_pol_Rpb1_1"/>
</dbReference>
<name>A0A8F5AN19_9GENT</name>
<dbReference type="EC" id="2.7.7.6" evidence="13"/>
<comment type="function">
    <text evidence="1 13 14">DNA-dependent RNA polymerase catalyzes the transcription of DNA into RNA using the four ribonucleoside triphosphates as substrates.</text>
</comment>
<comment type="cofactor">
    <cofactor evidence="13">
        <name>Mg(2+)</name>
        <dbReference type="ChEBI" id="CHEBI:18420"/>
    </cofactor>
    <text evidence="13">Binds 1 Mg(2+) ion per subunit.</text>
</comment>
<evidence type="ECO:0000256" key="5">
    <source>
        <dbReference type="ARBA" id="ARBA00022640"/>
    </source>
</evidence>
<keyword evidence="6 13" id="KW-0808">Transferase</keyword>
<dbReference type="Gene3D" id="1.10.40.90">
    <property type="match status" value="1"/>
</dbReference>
<dbReference type="InterPro" id="IPR044893">
    <property type="entry name" value="RNA_pol_Rpb1_clamp_domain"/>
</dbReference>
<keyword evidence="9 13" id="KW-0862">Zinc</keyword>
<dbReference type="Pfam" id="PF04997">
    <property type="entry name" value="RNA_pol_Rpb1_1"/>
    <property type="match status" value="1"/>
</dbReference>
<dbReference type="SUPFAM" id="SSF64484">
    <property type="entry name" value="beta and beta-prime subunits of DNA dependent RNA-polymerase"/>
    <property type="match status" value="1"/>
</dbReference>
<evidence type="ECO:0000256" key="4">
    <source>
        <dbReference type="ARBA" id="ARBA00022528"/>
    </source>
</evidence>
<evidence type="ECO:0000256" key="11">
    <source>
        <dbReference type="ARBA" id="ARBA00023163"/>
    </source>
</evidence>
<keyword evidence="8 13" id="KW-0479">Metal-binding</keyword>
<dbReference type="SMART" id="SM00663">
    <property type="entry name" value="RPOLA_N"/>
    <property type="match status" value="1"/>
</dbReference>
<dbReference type="GO" id="GO:0009507">
    <property type="term" value="C:chloroplast"/>
    <property type="evidence" value="ECO:0007669"/>
    <property type="project" value="UniProtKB-SubCell"/>
</dbReference>
<dbReference type="InterPro" id="IPR042102">
    <property type="entry name" value="RNA_pol_Rpb1_3_sf"/>
</dbReference>
<dbReference type="GO" id="GO:0003899">
    <property type="term" value="F:DNA-directed RNA polymerase activity"/>
    <property type="evidence" value="ECO:0007669"/>
    <property type="project" value="UniProtKB-UniRule"/>
</dbReference>
<dbReference type="Gene3D" id="2.40.40.20">
    <property type="match status" value="1"/>
</dbReference>
<evidence type="ECO:0000256" key="7">
    <source>
        <dbReference type="ARBA" id="ARBA00022695"/>
    </source>
</evidence>
<proteinExistence type="inferred from homology"/>
<keyword evidence="4 16" id="KW-0150">Chloroplast</keyword>
<evidence type="ECO:0000256" key="1">
    <source>
        <dbReference type="ARBA" id="ARBA00004026"/>
    </source>
</evidence>
<dbReference type="Pfam" id="PF00623">
    <property type="entry name" value="RNA_pol_Rpb1_2"/>
    <property type="match status" value="2"/>
</dbReference>
<dbReference type="InterPro" id="IPR006592">
    <property type="entry name" value="RNA_pol_N"/>
</dbReference>
<keyword evidence="5 16" id="KW-0934">Plastid</keyword>
<feature type="binding site" evidence="13">
    <location>
        <position position="71"/>
    </location>
    <ligand>
        <name>Zn(2+)</name>
        <dbReference type="ChEBI" id="CHEBI:29105"/>
    </ligand>
</feature>
<dbReference type="InterPro" id="IPR000722">
    <property type="entry name" value="RNA_pol_asu"/>
</dbReference>
<comment type="subunit">
    <text evidence="13">In plastids the minimal PEP RNA polymerase catalytic core is composed of four subunits: alpha, beta, beta', and beta''. When a (nuclear-encoded) sigma factor is associated with the core the holoenzyme is formed, which can initiate transcription.</text>
</comment>
<dbReference type="Gene3D" id="4.10.860.120">
    <property type="entry name" value="RNA polymerase II, clamp domain"/>
    <property type="match status" value="1"/>
</dbReference>
<comment type="subcellular location">
    <subcellularLocation>
        <location evidence="13">Plastid</location>
        <location evidence="13">Chloroplast</location>
    </subcellularLocation>
</comment>
<evidence type="ECO:0000256" key="3">
    <source>
        <dbReference type="ARBA" id="ARBA00022478"/>
    </source>
</evidence>
<dbReference type="GO" id="GO:0000428">
    <property type="term" value="C:DNA-directed RNA polymerase complex"/>
    <property type="evidence" value="ECO:0007669"/>
    <property type="project" value="UniProtKB-KW"/>
</dbReference>
<gene>
    <name evidence="13 16" type="primary">rpoC1</name>
</gene>
<dbReference type="EMBL" id="MN199164">
    <property type="protein sequence ID" value="QXI86386.1"/>
    <property type="molecule type" value="Genomic_DNA"/>
</dbReference>
<dbReference type="InterPro" id="IPR045867">
    <property type="entry name" value="DNA-dir_RpoC_beta_prime"/>
</dbReference>
<dbReference type="PANTHER" id="PTHR19376">
    <property type="entry name" value="DNA-DIRECTED RNA POLYMERASE"/>
    <property type="match status" value="1"/>
</dbReference>
<protein>
    <recommendedName>
        <fullName evidence="13">DNA-directed RNA polymerase subunit beta'</fullName>
        <ecNumber evidence="13">2.7.7.6</ecNumber>
    </recommendedName>
    <alternativeName>
        <fullName evidence="13">PEP</fullName>
    </alternativeName>
    <alternativeName>
        <fullName evidence="13">Plastid-encoded RNA polymerase subunit beta'</fullName>
        <shortName evidence="13">RNA polymerase subunit beta'</shortName>
    </alternativeName>
</protein>
<keyword evidence="3 13" id="KW-0240">DNA-directed RNA polymerase</keyword>
<dbReference type="GO" id="GO:0000287">
    <property type="term" value="F:magnesium ion binding"/>
    <property type="evidence" value="ECO:0007669"/>
    <property type="project" value="UniProtKB-UniRule"/>
</dbReference>
<dbReference type="GO" id="GO:0008270">
    <property type="term" value="F:zinc ion binding"/>
    <property type="evidence" value="ECO:0007669"/>
    <property type="project" value="UniProtKB-UniRule"/>
</dbReference>
<comment type="cofactor">
    <cofactor evidence="13">
        <name>Zn(2+)</name>
        <dbReference type="ChEBI" id="CHEBI:29105"/>
    </cofactor>
    <text evidence="13">Binds 1 Zn(2+) ion per subunit.</text>
</comment>
<feature type="binding site" evidence="13">
    <location>
        <position position="495"/>
    </location>
    <ligand>
        <name>Mg(2+)</name>
        <dbReference type="ChEBI" id="CHEBI:18420"/>
    </ligand>
</feature>
<sequence>MIDQYKHQQLRIGSVSPQQISAWATKILPNGKIVGEVTKPYTFHYKTNKPEKDGLFCERIFGPIKNGICACGNYRVIGNEKEDPKFCEQCGVEFVDSRIRRYQMGYIKLARPVTHVWYLKRLPSYIANLLDRSLKELEGLVYCDVYPNFSFARPITKKPTFLRLRGSLEYEIQSWKYSIPLFFTTQGFDTFHNREISTGAGAIREQLADLDLRILIENSLLEWKELGEDGPTGNEWEDRKVGRRKDFLVRRMELAKHFIRTNIEPEWMVLCLLPVLPPELRPIIQIDGGKLMSSDINELYRRVIYRNNTLTDLLTTSRSTPAELLMCQEKLVQEAVDTLLDNGIRGQPMKDSHNKVYKSFSDVIEGKEGRFRETLLGKRVDYSGRSVIVVGPSLSLHRCGLPREIAMELFQTFIIRGLIRQHLASNIGVAKSQIREKESIVWEILQEVMRGHPVLLNRAPTLHRLGIQAFQPVLVEGRAICLHPLVCKGFNADFDGDQMAVHVPLSLEAQAEARLLMFSHMNLLSPAIGDPISVPTQDMLMGLYVLTSGNHRGICINRYSPGNRIKYQTKRSDNNSYEYRKEPFFCNSYDAIGAYRKKRINLASPLWLRWRLDQRVIASRETPIEVHYESLGIYYEIYEHYLIVRKKFFIFLYIRTTVGHISLYREIDEAVQGFSHACSYGTT</sequence>
<dbReference type="GO" id="GO:0006351">
    <property type="term" value="P:DNA-templated transcription"/>
    <property type="evidence" value="ECO:0007669"/>
    <property type="project" value="UniProtKB-UniRule"/>
</dbReference>
<evidence type="ECO:0000259" key="15">
    <source>
        <dbReference type="SMART" id="SM00663"/>
    </source>
</evidence>
<keyword evidence="7 13" id="KW-0548">Nucleotidyltransferase</keyword>
<evidence type="ECO:0000256" key="8">
    <source>
        <dbReference type="ARBA" id="ARBA00022723"/>
    </source>
</evidence>
<keyword evidence="10 13" id="KW-0460">Magnesium</keyword>
<dbReference type="Gene3D" id="1.10.274.100">
    <property type="entry name" value="RNA polymerase Rpb1, domain 3"/>
    <property type="match status" value="1"/>
</dbReference>
<dbReference type="HAMAP" id="MF_01323">
    <property type="entry name" value="RNApol_bact_RpoC1"/>
    <property type="match status" value="1"/>
</dbReference>
<evidence type="ECO:0000256" key="9">
    <source>
        <dbReference type="ARBA" id="ARBA00022833"/>
    </source>
</evidence>
<feature type="binding site" evidence="13">
    <location>
        <position position="493"/>
    </location>
    <ligand>
        <name>Mg(2+)</name>
        <dbReference type="ChEBI" id="CHEBI:18420"/>
    </ligand>
</feature>
<evidence type="ECO:0000313" key="16">
    <source>
        <dbReference type="EMBL" id="QXI86386.1"/>
    </source>
</evidence>